<dbReference type="Proteomes" id="UP000024533">
    <property type="component" value="Unassembled WGS sequence"/>
</dbReference>
<protein>
    <recommendedName>
        <fullName evidence="10">Exonuclease V, mitochondrial</fullName>
    </recommendedName>
</protein>
<feature type="compositionally biased region" description="Polar residues" evidence="7">
    <location>
        <begin position="539"/>
        <end position="553"/>
    </location>
</feature>
<comment type="similarity">
    <text evidence="2">Belongs to the EXO5 family.</text>
</comment>
<name>A0A059J1B4_TRIIM</name>
<dbReference type="GO" id="GO:0051539">
    <property type="term" value="F:4 iron, 4 sulfur cluster binding"/>
    <property type="evidence" value="ECO:0007669"/>
    <property type="project" value="UniProtKB-KW"/>
</dbReference>
<dbReference type="GO" id="GO:0045145">
    <property type="term" value="F:single-stranded DNA 5'-3' DNA exonuclease activity"/>
    <property type="evidence" value="ECO:0007669"/>
    <property type="project" value="InterPro"/>
</dbReference>
<evidence type="ECO:0000256" key="3">
    <source>
        <dbReference type="ARBA" id="ARBA00011245"/>
    </source>
</evidence>
<evidence type="ECO:0000256" key="6">
    <source>
        <dbReference type="ARBA" id="ARBA00022839"/>
    </source>
</evidence>
<feature type="compositionally biased region" description="Basic and acidic residues" evidence="7">
    <location>
        <begin position="137"/>
        <end position="168"/>
    </location>
</feature>
<accession>A0A059J1B4</accession>
<evidence type="ECO:0000256" key="4">
    <source>
        <dbReference type="ARBA" id="ARBA00022485"/>
    </source>
</evidence>
<dbReference type="InterPro" id="IPR019190">
    <property type="entry name" value="EXOV"/>
</dbReference>
<keyword evidence="6" id="KW-0378">Hydrolase</keyword>
<feature type="compositionally biased region" description="Basic and acidic residues" evidence="7">
    <location>
        <begin position="175"/>
        <end position="184"/>
    </location>
</feature>
<sequence>MVIDAVHRVNRFPEAATLTFNNFSQPAISMSSSSFDFLEGWTSDDSNSLSASETELDFSPDEALLLADLIASVTDKPPASTATATASASSQRHPAAPDIEDHEYLRLALEETFLPDDDSISDSKHQHQTARNPIQLDPKDADKDRDNGDRGNGDRGNGDKDNGDRDRDSDDQEEDSRTPLERFRRPPMKGLSVSDLVSPAWCELQYTYTLLHGPKETTPAMKRGTVVHQKLENEIHTSVPVTVLSKEDAWALRIWNVIYALRTLRDTGITREMEVWGMLDGEIVMGVIDCLSRDRPTHADLLPSPTSTYSGVRSTKRLHNTRAGWAFEHVGQNIPLCEKEGIYITEVKTRDAARSNRRLPGLDSPSFRPARIQLQLYYHFLTRMVESEDVSVFDIAERYGLKPHAPLSDAFLAQVGSINDDYFENEACSWSQSRPDEGDASSVSDRLDSLTVLLNHNSLSNLWDLLKENLRLTFLRPSTNTATDDSAGDGQVTLLSPILTVSYMAQDRSRSASPTTDTDKESEDTESKDVPTDAESESESGSNTPTPSETHNYTQLGTRSFVFNPESLYPYLIEGLAWWHGRRPAHAIPVSQAWKCQSCDFRGTCSWRRQQFEMHMQKIRERGNS</sequence>
<evidence type="ECO:0000256" key="1">
    <source>
        <dbReference type="ARBA" id="ARBA00001966"/>
    </source>
</evidence>
<feature type="region of interest" description="Disordered" evidence="7">
    <location>
        <begin position="116"/>
        <end position="187"/>
    </location>
</feature>
<keyword evidence="4" id="KW-0408">Iron</keyword>
<dbReference type="Pfam" id="PF09810">
    <property type="entry name" value="Exo5"/>
    <property type="match status" value="1"/>
</dbReference>
<comment type="subunit">
    <text evidence="3">Monomer.</text>
</comment>
<keyword evidence="4" id="KW-0479">Metal-binding</keyword>
<dbReference type="HOGENOM" id="CLU_013225_1_1_1"/>
<comment type="caution">
    <text evidence="8">The sequence shown here is derived from an EMBL/GenBank/DDBJ whole genome shotgun (WGS) entry which is preliminary data.</text>
</comment>
<proteinExistence type="inferred from homology"/>
<comment type="cofactor">
    <cofactor evidence="1">
        <name>[4Fe-4S] cluster</name>
        <dbReference type="ChEBI" id="CHEBI:49883"/>
    </cofactor>
</comment>
<dbReference type="OrthoDB" id="354769at2759"/>
<keyword evidence="6" id="KW-0269">Exonuclease</keyword>
<evidence type="ECO:0000256" key="2">
    <source>
        <dbReference type="ARBA" id="ARBA00009797"/>
    </source>
</evidence>
<keyword evidence="4" id="KW-0004">4Fe-4S</keyword>
<feature type="region of interest" description="Disordered" evidence="7">
    <location>
        <begin position="506"/>
        <end position="553"/>
    </location>
</feature>
<keyword evidence="5" id="KW-0540">Nuclease</keyword>
<evidence type="ECO:0000313" key="9">
    <source>
        <dbReference type="Proteomes" id="UP000024533"/>
    </source>
</evidence>
<evidence type="ECO:0000313" key="8">
    <source>
        <dbReference type="EMBL" id="KDB21272.1"/>
    </source>
</evidence>
<dbReference type="EMBL" id="AOKY01000568">
    <property type="protein sequence ID" value="KDB21272.1"/>
    <property type="molecule type" value="Genomic_DNA"/>
</dbReference>
<dbReference type="AlphaFoldDB" id="A0A059J1B4"/>
<dbReference type="GO" id="GO:0005634">
    <property type="term" value="C:nucleus"/>
    <property type="evidence" value="ECO:0007669"/>
    <property type="project" value="TreeGrafter"/>
</dbReference>
<evidence type="ECO:0008006" key="10">
    <source>
        <dbReference type="Google" id="ProtNLM"/>
    </source>
</evidence>
<dbReference type="GO" id="GO:0005739">
    <property type="term" value="C:mitochondrion"/>
    <property type="evidence" value="ECO:0007669"/>
    <property type="project" value="TreeGrafter"/>
</dbReference>
<keyword evidence="9" id="KW-1185">Reference proteome</keyword>
<dbReference type="GO" id="GO:0036297">
    <property type="term" value="P:interstrand cross-link repair"/>
    <property type="evidence" value="ECO:0007669"/>
    <property type="project" value="TreeGrafter"/>
</dbReference>
<evidence type="ECO:0000256" key="5">
    <source>
        <dbReference type="ARBA" id="ARBA00022722"/>
    </source>
</evidence>
<feature type="region of interest" description="Disordered" evidence="7">
    <location>
        <begin position="77"/>
        <end position="97"/>
    </location>
</feature>
<dbReference type="PANTHER" id="PTHR14464:SF4">
    <property type="entry name" value="EXONUCLEASE V"/>
    <property type="match status" value="1"/>
</dbReference>
<evidence type="ECO:0000256" key="7">
    <source>
        <dbReference type="SAM" id="MobiDB-lite"/>
    </source>
</evidence>
<dbReference type="OMA" id="FRDECEW"/>
<feature type="compositionally biased region" description="Low complexity" evidence="7">
    <location>
        <begin position="79"/>
        <end position="90"/>
    </location>
</feature>
<reference evidence="8 9" key="1">
    <citation type="submission" date="2014-02" db="EMBL/GenBank/DDBJ databases">
        <title>The Genome Sequence of Trichophyton interdigitale MR816.</title>
        <authorList>
            <consortium name="The Broad Institute Genomics Platform"/>
            <person name="Cuomo C.A."/>
            <person name="White T.C."/>
            <person name="Graser Y."/>
            <person name="Martinez-Rossi N."/>
            <person name="Heitman J."/>
            <person name="Young S.K."/>
            <person name="Zeng Q."/>
            <person name="Gargeya S."/>
            <person name="Abouelleil A."/>
            <person name="Alvarado L."/>
            <person name="Chapman S.B."/>
            <person name="Gainer-Dewar J."/>
            <person name="Goldberg J."/>
            <person name="Griggs A."/>
            <person name="Gujja S."/>
            <person name="Hansen M."/>
            <person name="Howarth C."/>
            <person name="Imamovic A."/>
            <person name="Larimer J."/>
            <person name="Martinez D."/>
            <person name="Murphy C."/>
            <person name="Pearson M.D."/>
            <person name="Persinoti G."/>
            <person name="Poon T."/>
            <person name="Priest M."/>
            <person name="Roberts A.D."/>
            <person name="Saif S."/>
            <person name="Shea T.D."/>
            <person name="Sykes S.N."/>
            <person name="Wortman J."/>
            <person name="Nusbaum C."/>
            <person name="Birren B."/>
        </authorList>
    </citation>
    <scope>NUCLEOTIDE SEQUENCE [LARGE SCALE GENOMIC DNA]</scope>
    <source>
        <strain evidence="8 9">MR816</strain>
    </source>
</reference>
<dbReference type="PANTHER" id="PTHR14464">
    <property type="entry name" value="EXONUCLEASE V"/>
    <property type="match status" value="1"/>
</dbReference>
<organism evidence="8 9">
    <name type="scientific">Trichophyton interdigitale (strain MR816)</name>
    <dbReference type="NCBI Taxonomy" id="1215338"/>
    <lineage>
        <taxon>Eukaryota</taxon>
        <taxon>Fungi</taxon>
        <taxon>Dikarya</taxon>
        <taxon>Ascomycota</taxon>
        <taxon>Pezizomycotina</taxon>
        <taxon>Eurotiomycetes</taxon>
        <taxon>Eurotiomycetidae</taxon>
        <taxon>Onygenales</taxon>
        <taxon>Arthrodermataceae</taxon>
        <taxon>Trichophyton</taxon>
    </lineage>
</organism>
<gene>
    <name evidence="8" type="ORF">H109_06795</name>
</gene>
<keyword evidence="4" id="KW-0411">Iron-sulfur</keyword>